<organism evidence="3 4">
    <name type="scientific">Paraoerskovia marina</name>
    <dbReference type="NCBI Taxonomy" id="545619"/>
    <lineage>
        <taxon>Bacteria</taxon>
        <taxon>Bacillati</taxon>
        <taxon>Actinomycetota</taxon>
        <taxon>Actinomycetes</taxon>
        <taxon>Micrococcales</taxon>
        <taxon>Cellulomonadaceae</taxon>
        <taxon>Paraoerskovia</taxon>
    </lineage>
</organism>
<dbReference type="Pfam" id="PF13399">
    <property type="entry name" value="LytR_C"/>
    <property type="match status" value="1"/>
</dbReference>
<feature type="compositionally biased region" description="Acidic residues" evidence="1">
    <location>
        <begin position="185"/>
        <end position="195"/>
    </location>
</feature>
<evidence type="ECO:0000313" key="4">
    <source>
        <dbReference type="Proteomes" id="UP000185663"/>
    </source>
</evidence>
<sequence length="201" mass="20901">MFGILIAILAVIGVGSLAVYTGAVESPFNRGFTTIGESKDTLQQPCVPDETMPVSYKSVSVTVLNASGRTGIATITGDMLVDRGFQVAEVGNALDENGNAEELPYTLVSSNAAGLAAAYTVAAQLTNSAVVLDDRPEPTVDVRVGANFDGLIPEDEVTLEADVPLTSPDQCTDVEDITPRHSPEPEPEATEEGADSTEASS</sequence>
<dbReference type="STRING" id="545619.SAMN04489860_0842"/>
<dbReference type="AlphaFoldDB" id="A0A1H1PLP2"/>
<evidence type="ECO:0000259" key="2">
    <source>
        <dbReference type="Pfam" id="PF13399"/>
    </source>
</evidence>
<dbReference type="eggNOG" id="ENOG5032WRF">
    <property type="taxonomic scope" value="Bacteria"/>
</dbReference>
<dbReference type="InterPro" id="IPR027381">
    <property type="entry name" value="LytR/CpsA/Psr_C"/>
</dbReference>
<gene>
    <name evidence="3" type="ORF">SAMN04489860_0842</name>
</gene>
<name>A0A1H1PLP2_9CELL</name>
<dbReference type="Gene3D" id="3.30.70.2390">
    <property type="match status" value="1"/>
</dbReference>
<accession>A0A1H1PLP2</accession>
<feature type="region of interest" description="Disordered" evidence="1">
    <location>
        <begin position="162"/>
        <end position="201"/>
    </location>
</feature>
<evidence type="ECO:0000313" key="3">
    <source>
        <dbReference type="EMBL" id="SDS12076.1"/>
    </source>
</evidence>
<proteinExistence type="predicted"/>
<keyword evidence="4" id="KW-1185">Reference proteome</keyword>
<evidence type="ECO:0000256" key="1">
    <source>
        <dbReference type="SAM" id="MobiDB-lite"/>
    </source>
</evidence>
<reference evidence="3 4" key="1">
    <citation type="submission" date="2016-10" db="EMBL/GenBank/DDBJ databases">
        <authorList>
            <person name="de Groot N.N."/>
        </authorList>
    </citation>
    <scope>NUCLEOTIDE SEQUENCE [LARGE SCALE GENOMIC DNA]</scope>
    <source>
        <strain evidence="3 4">DSM 22126</strain>
    </source>
</reference>
<dbReference type="EMBL" id="LT629776">
    <property type="protein sequence ID" value="SDS12076.1"/>
    <property type="molecule type" value="Genomic_DNA"/>
</dbReference>
<protein>
    <submittedName>
        <fullName evidence="3">LytR cell envelope-related transcriptional attenuator</fullName>
    </submittedName>
</protein>
<feature type="domain" description="LytR/CpsA/Psr regulator C-terminal" evidence="2">
    <location>
        <begin position="58"/>
        <end position="148"/>
    </location>
</feature>
<dbReference type="Proteomes" id="UP000185663">
    <property type="component" value="Chromosome I"/>
</dbReference>